<feature type="transmembrane region" description="Helical" evidence="4">
    <location>
        <begin position="20"/>
        <end position="38"/>
    </location>
</feature>
<keyword evidence="4" id="KW-0472">Membrane</keyword>
<evidence type="ECO:0000256" key="1">
    <source>
        <dbReference type="ARBA" id="ARBA00009324"/>
    </source>
</evidence>
<dbReference type="PANTHER" id="PTHR31899">
    <property type="entry name" value="BETA-CAROTENE 3-HYDROXYLASE 1, CHLOROPLASTIC"/>
    <property type="match status" value="1"/>
</dbReference>
<keyword evidence="3" id="KW-0560">Oxidoreductase</keyword>
<sequence>MVGVLGPVLAGAGAFVVMEPLTYAAHRWVMHGAGWVLHRSHHRRRRIDSWRDRFEANDWFPVMFATGTVAAMAVGAGVESASVLVPVGVGVTLYGAAYAFVHDVYIHARVGRLPVLAPLERLRDAHAIHHLFGGEPYGMLCPIVPRELRERAAARTTDPLVRRPAPAV</sequence>
<dbReference type="Pfam" id="PF04116">
    <property type="entry name" value="FA_hydroxylase"/>
    <property type="match status" value="1"/>
</dbReference>
<accession>A0ABW9QVE1</accession>
<dbReference type="EMBL" id="WJHE01000276">
    <property type="protein sequence ID" value="MST32348.1"/>
    <property type="molecule type" value="Genomic_DNA"/>
</dbReference>
<evidence type="ECO:0000313" key="6">
    <source>
        <dbReference type="EMBL" id="MST32348.1"/>
    </source>
</evidence>
<evidence type="ECO:0000259" key="5">
    <source>
        <dbReference type="Pfam" id="PF04116"/>
    </source>
</evidence>
<comment type="caution">
    <text evidence="6">The sequence shown here is derived from an EMBL/GenBank/DDBJ whole genome shotgun (WGS) entry which is preliminary data.</text>
</comment>
<keyword evidence="7" id="KW-1185">Reference proteome</keyword>
<keyword evidence="2" id="KW-0125">Carotenoid biosynthesis</keyword>
<organism evidence="6 7">
    <name type="scientific">Acidiferrimicrobium australe</name>
    <dbReference type="NCBI Taxonomy" id="2664430"/>
    <lineage>
        <taxon>Bacteria</taxon>
        <taxon>Bacillati</taxon>
        <taxon>Actinomycetota</taxon>
        <taxon>Acidimicrobiia</taxon>
        <taxon>Acidimicrobiales</taxon>
        <taxon>Acidimicrobiaceae</taxon>
        <taxon>Acidiferrimicrobium</taxon>
    </lineage>
</organism>
<dbReference type="Proteomes" id="UP000437736">
    <property type="component" value="Unassembled WGS sequence"/>
</dbReference>
<feature type="transmembrane region" description="Helical" evidence="4">
    <location>
        <begin position="83"/>
        <end position="101"/>
    </location>
</feature>
<name>A0ABW9QVE1_9ACTN</name>
<dbReference type="InterPro" id="IPR006694">
    <property type="entry name" value="Fatty_acid_hydroxylase"/>
</dbReference>
<dbReference type="InterPro" id="IPR045019">
    <property type="entry name" value="BETA-OHASE-like"/>
</dbReference>
<dbReference type="PANTHER" id="PTHR31899:SF9">
    <property type="entry name" value="BETA-CAROTENE 3-HYDROXYLASE 1, CHLOROPLASTIC"/>
    <property type="match status" value="1"/>
</dbReference>
<reference evidence="6 7" key="1">
    <citation type="submission" date="2019-11" db="EMBL/GenBank/DDBJ databases">
        <title>Acidiferrimicrobium australis gen. nov., sp. nov., an acidophilic and obligately heterotrophic, member of the Actinobacteria that catalyses dissimilatory oxido- reduction of iron isolated from metal-rich acidic water in Chile.</title>
        <authorList>
            <person name="Gonzalez D."/>
            <person name="Huber K."/>
            <person name="Hedrich S."/>
            <person name="Rojas-Villalobos C."/>
            <person name="Quatrini R."/>
            <person name="Dinamarca M.A."/>
            <person name="Schwarz A."/>
            <person name="Canales C."/>
            <person name="Nancucheo I."/>
        </authorList>
    </citation>
    <scope>NUCLEOTIDE SEQUENCE [LARGE SCALE GENOMIC DNA]</scope>
    <source>
        <strain evidence="6 7">USS-CCA1</strain>
    </source>
</reference>
<evidence type="ECO:0000256" key="2">
    <source>
        <dbReference type="ARBA" id="ARBA00022746"/>
    </source>
</evidence>
<keyword evidence="4" id="KW-1133">Transmembrane helix</keyword>
<keyword evidence="4" id="KW-0812">Transmembrane</keyword>
<feature type="domain" description="Fatty acid hydroxylase" evidence="5">
    <location>
        <begin position="14"/>
        <end position="141"/>
    </location>
</feature>
<comment type="similarity">
    <text evidence="1">Belongs to the sterol desaturase family.</text>
</comment>
<proteinExistence type="inferred from homology"/>
<gene>
    <name evidence="6" type="ORF">GHK86_06385</name>
</gene>
<evidence type="ECO:0000313" key="7">
    <source>
        <dbReference type="Proteomes" id="UP000437736"/>
    </source>
</evidence>
<evidence type="ECO:0000256" key="4">
    <source>
        <dbReference type="SAM" id="Phobius"/>
    </source>
</evidence>
<evidence type="ECO:0000256" key="3">
    <source>
        <dbReference type="ARBA" id="ARBA00023002"/>
    </source>
</evidence>
<feature type="transmembrane region" description="Helical" evidence="4">
    <location>
        <begin position="59"/>
        <end position="77"/>
    </location>
</feature>
<protein>
    <submittedName>
        <fullName evidence="6">Beta-carotene hydroxylase</fullName>
    </submittedName>
</protein>